<protein>
    <submittedName>
        <fullName evidence="2">Uncharacterized protein</fullName>
    </submittedName>
</protein>
<name>A0AAW1SW88_9CHLO</name>
<dbReference type="EMBL" id="JALJOV010000738">
    <property type="protein sequence ID" value="KAK9861559.1"/>
    <property type="molecule type" value="Genomic_DNA"/>
</dbReference>
<feature type="transmembrane region" description="Helical" evidence="1">
    <location>
        <begin position="94"/>
        <end position="117"/>
    </location>
</feature>
<comment type="caution">
    <text evidence="2">The sequence shown here is derived from an EMBL/GenBank/DDBJ whole genome shotgun (WGS) entry which is preliminary data.</text>
</comment>
<keyword evidence="1" id="KW-0472">Membrane</keyword>
<feature type="transmembrane region" description="Helical" evidence="1">
    <location>
        <begin position="67"/>
        <end position="87"/>
    </location>
</feature>
<dbReference type="Proteomes" id="UP001485043">
    <property type="component" value="Unassembled WGS sequence"/>
</dbReference>
<evidence type="ECO:0000313" key="2">
    <source>
        <dbReference type="EMBL" id="KAK9861559.1"/>
    </source>
</evidence>
<proteinExistence type="predicted"/>
<dbReference type="InterPro" id="IPR021995">
    <property type="entry name" value="DUF3593"/>
</dbReference>
<accession>A0AAW1SW88</accession>
<feature type="transmembrane region" description="Helical" evidence="1">
    <location>
        <begin position="137"/>
        <end position="155"/>
    </location>
</feature>
<evidence type="ECO:0000256" key="1">
    <source>
        <dbReference type="SAM" id="Phobius"/>
    </source>
</evidence>
<evidence type="ECO:0000313" key="3">
    <source>
        <dbReference type="Proteomes" id="UP001485043"/>
    </source>
</evidence>
<keyword evidence="1" id="KW-1133">Transmembrane helix</keyword>
<reference evidence="2 3" key="1">
    <citation type="journal article" date="2024" name="Nat. Commun.">
        <title>Phylogenomics reveals the evolutionary origins of lichenization in chlorophyte algae.</title>
        <authorList>
            <person name="Puginier C."/>
            <person name="Libourel C."/>
            <person name="Otte J."/>
            <person name="Skaloud P."/>
            <person name="Haon M."/>
            <person name="Grisel S."/>
            <person name="Petersen M."/>
            <person name="Berrin J.G."/>
            <person name="Delaux P.M."/>
            <person name="Dal Grande F."/>
            <person name="Keller J."/>
        </authorList>
    </citation>
    <scope>NUCLEOTIDE SEQUENCE [LARGE SCALE GENOMIC DNA]</scope>
    <source>
        <strain evidence="2 3">SAG 2523</strain>
    </source>
</reference>
<keyword evidence="1" id="KW-0812">Transmembrane</keyword>
<dbReference type="PANTHER" id="PTHR35473">
    <property type="entry name" value="1-ACYL-SN-GLYCEROL-3-PHOSPHATE ACYLTRANSFERASE"/>
    <property type="match status" value="1"/>
</dbReference>
<sequence>MLAACVSLTGRLPVRTVSNPARFLLASVPGSRPLQKNQSCLSRPASTQQRCRPLRALPLIQASSEEIAMMFFGTSIVPYSVFLYFLTKSKQAPGLLLFGFYFLLVFVFATIPAGIIAKRDYGTILANVDWLHGTAESMLTVTNLFIVFGLLRKLCRRPIIQSFNQGAARIDGVEASTARSDIEVRVKFSPDINFCLDIMTG</sequence>
<dbReference type="AlphaFoldDB" id="A0AAW1SW88"/>
<organism evidence="2 3">
    <name type="scientific">Apatococcus fuscideae</name>
    <dbReference type="NCBI Taxonomy" id="2026836"/>
    <lineage>
        <taxon>Eukaryota</taxon>
        <taxon>Viridiplantae</taxon>
        <taxon>Chlorophyta</taxon>
        <taxon>core chlorophytes</taxon>
        <taxon>Trebouxiophyceae</taxon>
        <taxon>Chlorellales</taxon>
        <taxon>Chlorellaceae</taxon>
        <taxon>Apatococcus</taxon>
    </lineage>
</organism>
<dbReference type="Pfam" id="PF12159">
    <property type="entry name" value="DUF3593"/>
    <property type="match status" value="1"/>
</dbReference>
<gene>
    <name evidence="2" type="ORF">WJX84_002455</name>
</gene>
<keyword evidence="3" id="KW-1185">Reference proteome</keyword>
<dbReference type="PANTHER" id="PTHR35473:SF3">
    <property type="entry name" value="1-ACYL-SN-GLYCEROL-3-PHOSPHATE ACYLTRANSFERASE"/>
    <property type="match status" value="1"/>
</dbReference>